<organism evidence="2 3">
    <name type="scientific">Ooceraea biroi</name>
    <name type="common">Clonal raider ant</name>
    <name type="synonym">Cerapachys biroi</name>
    <dbReference type="NCBI Taxonomy" id="2015173"/>
    <lineage>
        <taxon>Eukaryota</taxon>
        <taxon>Metazoa</taxon>
        <taxon>Ecdysozoa</taxon>
        <taxon>Arthropoda</taxon>
        <taxon>Hexapoda</taxon>
        <taxon>Insecta</taxon>
        <taxon>Pterygota</taxon>
        <taxon>Neoptera</taxon>
        <taxon>Endopterygota</taxon>
        <taxon>Hymenoptera</taxon>
        <taxon>Apocrita</taxon>
        <taxon>Aculeata</taxon>
        <taxon>Formicoidea</taxon>
        <taxon>Formicidae</taxon>
        <taxon>Dorylinae</taxon>
        <taxon>Ooceraea</taxon>
    </lineage>
</organism>
<dbReference type="AlphaFoldDB" id="A0A026VX56"/>
<feature type="non-terminal residue" evidence="2">
    <location>
        <position position="1"/>
    </location>
</feature>
<evidence type="ECO:0000313" key="3">
    <source>
        <dbReference type="Proteomes" id="UP000053097"/>
    </source>
</evidence>
<dbReference type="InterPro" id="IPR008906">
    <property type="entry name" value="HATC_C_dom"/>
</dbReference>
<proteinExistence type="predicted"/>
<dbReference type="OrthoDB" id="8046116at2759"/>
<dbReference type="EMBL" id="KK107661">
    <property type="protein sequence ID" value="EZA48225.1"/>
    <property type="molecule type" value="Genomic_DNA"/>
</dbReference>
<dbReference type="OMA" id="EVINCIN"/>
<protein>
    <recommendedName>
        <fullName evidence="1">HAT C-terminal dimerisation domain-containing protein</fullName>
    </recommendedName>
</protein>
<gene>
    <name evidence="2" type="ORF">X777_14161</name>
</gene>
<feature type="domain" description="HAT C-terminal dimerisation" evidence="1">
    <location>
        <begin position="35"/>
        <end position="99"/>
    </location>
</feature>
<name>A0A026VX56_OOCBI</name>
<evidence type="ECO:0000313" key="2">
    <source>
        <dbReference type="EMBL" id="EZA48225.1"/>
    </source>
</evidence>
<accession>A0A026VX56</accession>
<dbReference type="Proteomes" id="UP000053097">
    <property type="component" value="Unassembled WGS sequence"/>
</dbReference>
<dbReference type="InterPro" id="IPR012337">
    <property type="entry name" value="RNaseH-like_sf"/>
</dbReference>
<dbReference type="SUPFAM" id="SSF53098">
    <property type="entry name" value="Ribonuclease H-like"/>
    <property type="match status" value="1"/>
</dbReference>
<dbReference type="Pfam" id="PF05699">
    <property type="entry name" value="Dimer_Tnp_hAT"/>
    <property type="match status" value="1"/>
</dbReference>
<dbReference type="GO" id="GO:0046983">
    <property type="term" value="F:protein dimerization activity"/>
    <property type="evidence" value="ECO:0007669"/>
    <property type="project" value="InterPro"/>
</dbReference>
<sequence length="136" mass="15889">DITQLAFEWRILPSLFNDEQKKQLASLEIDEMWKNIVEYKNCDDEKQFKHLESFVQIVLSFPHSNAEAERIFSIVTDVKCKKRNRLSNDNMSAICIARSSFQTKGINCINFKVDSRHFELHESQNLYGEQSTSHSS</sequence>
<keyword evidence="3" id="KW-1185">Reference proteome</keyword>
<reference evidence="2 3" key="1">
    <citation type="journal article" date="2014" name="Curr. Biol.">
        <title>The genome of the clonal raider ant Cerapachys biroi.</title>
        <authorList>
            <person name="Oxley P.R."/>
            <person name="Ji L."/>
            <person name="Fetter-Pruneda I."/>
            <person name="McKenzie S.K."/>
            <person name="Li C."/>
            <person name="Hu H."/>
            <person name="Zhang G."/>
            <person name="Kronauer D.J."/>
        </authorList>
    </citation>
    <scope>NUCLEOTIDE SEQUENCE [LARGE SCALE GENOMIC DNA]</scope>
</reference>
<evidence type="ECO:0000259" key="1">
    <source>
        <dbReference type="Pfam" id="PF05699"/>
    </source>
</evidence>